<reference evidence="1 2" key="1">
    <citation type="submission" date="2020-07" db="EMBL/GenBank/DDBJ databases">
        <title>Complete genome sequence of Klebsiella pneumoniae phage Miami.</title>
        <authorList>
            <person name="Mora D.A."/>
            <person name="Lessor L."/>
            <person name="Gill J."/>
            <person name="Liu M."/>
        </authorList>
    </citation>
    <scope>NUCLEOTIDE SEQUENCE [LARGE SCALE GENOMIC DNA]</scope>
</reference>
<gene>
    <name evidence="1" type="ORF">CPT_Miami_282</name>
</gene>
<dbReference type="SUPFAM" id="SSF64484">
    <property type="entry name" value="beta and beta-prime subunits of DNA dependent RNA-polymerase"/>
    <property type="match status" value="1"/>
</dbReference>
<sequence length="481" mass="54405">MDQYGDRIIDALTAPEFSSLQPEAQFKTYAEQYGGDLSDDKRFYEPLYPDFTDYNRLHDTAKVDPVYLNDFDFCLEEDRERIASLIRMDFNTDTFETVARCSCGHLKGNYLLGQKRSCPICQSLVEKVVETSLDTKVWVRVPEGVVGFISPAYYKTFLSKIATNSPKIEIVTWLIDPSYRRGSRAQHTESGRRMLAELDKLGIVPGLNSFILNADRFMEHFLVGEGRGAVSMKPADGKKHLDKYYEYRHLIFPRYLSVPNKLATIIEQDGKDKYVSSTQLKTSAIYQSIADTRDSTEFYKCTIKDLKENADIVGKAIVRLGKQNSDNYKSQLFAKSSLIRKHVIAGSLSLSGRGVITSTTGLHDAGVAKIPWIMAVAMLKKHILGYLYRLGYSPLKAESVISTAAHQVVPVIDQFFTKHEKQKDIVCILGRNPSIQYLSAKAFFMSINRDLEDESINLPILSVKTFNADFDGKRVAVHKFL</sequence>
<dbReference type="EMBL" id="MT701590">
    <property type="protein sequence ID" value="QPB09377.1"/>
    <property type="molecule type" value="Genomic_DNA"/>
</dbReference>
<evidence type="ECO:0000313" key="1">
    <source>
        <dbReference type="EMBL" id="QPB09377.1"/>
    </source>
</evidence>
<accession>A0A873WD62</accession>
<dbReference type="Proteomes" id="UP000662782">
    <property type="component" value="Segment"/>
</dbReference>
<name>A0A873WD62_9CAUD</name>
<organism evidence="1 2">
    <name type="scientific">Klebsiella phage Miami</name>
    <dbReference type="NCBI Taxonomy" id="2767581"/>
    <lineage>
        <taxon>Viruses</taxon>
        <taxon>Duplodnaviria</taxon>
        <taxon>Heunggongvirae</taxon>
        <taxon>Uroviricota</taxon>
        <taxon>Caudoviricetes</taxon>
        <taxon>Chimalliviridae</taxon>
        <taxon>Miamivirus</taxon>
        <taxon>Miamivirus miami</taxon>
    </lineage>
</organism>
<protein>
    <submittedName>
        <fullName evidence="1">Uncharacterized protein</fullName>
    </submittedName>
</protein>
<keyword evidence="2" id="KW-1185">Reference proteome</keyword>
<evidence type="ECO:0000313" key="2">
    <source>
        <dbReference type="Proteomes" id="UP000662782"/>
    </source>
</evidence>
<dbReference type="Gene3D" id="2.40.40.20">
    <property type="match status" value="1"/>
</dbReference>
<proteinExistence type="predicted"/>